<name>B8GRY5_THISH</name>
<gene>
    <name evidence="1" type="ordered locus">Tgr7_1606</name>
</gene>
<dbReference type="Proteomes" id="UP000002383">
    <property type="component" value="Chromosome"/>
</dbReference>
<dbReference type="EMBL" id="CP001339">
    <property type="protein sequence ID" value="ACL72689.1"/>
    <property type="molecule type" value="Genomic_DNA"/>
</dbReference>
<keyword evidence="2" id="KW-1185">Reference proteome</keyword>
<dbReference type="RefSeq" id="WP_012638172.1">
    <property type="nucleotide sequence ID" value="NC_011901.1"/>
</dbReference>
<dbReference type="STRING" id="396588.Tgr7_1606"/>
<reference evidence="1 2" key="1">
    <citation type="journal article" date="2011" name="Stand. Genomic Sci.">
        <title>Complete genome sequence of 'Thioalkalivibrio sulfidophilus' HL-EbGr7.</title>
        <authorList>
            <person name="Muyzer G."/>
            <person name="Sorokin D.Y."/>
            <person name="Mavromatis K."/>
            <person name="Lapidus A."/>
            <person name="Clum A."/>
            <person name="Ivanova N."/>
            <person name="Pati A."/>
            <person name="d'Haeseleer P."/>
            <person name="Woyke T."/>
            <person name="Kyrpides N.C."/>
        </authorList>
    </citation>
    <scope>NUCLEOTIDE SEQUENCE [LARGE SCALE GENOMIC DNA]</scope>
    <source>
        <strain evidence="1 2">HL-EbGR7</strain>
    </source>
</reference>
<sequence length="128" mass="14462">MEFFAIARVHATPDTLRAIPLEQLPVLCPSIERLLEVNDADRGRVWTVWGEFDVCRQAIHGGVRFTLPQCANALSWTLTTGNPPAPEHVVIHATINRTEQDPDFVETLEDFVAQWREGLEKQWQVSSG</sequence>
<dbReference type="AlphaFoldDB" id="B8GRY5"/>
<proteinExistence type="predicted"/>
<organism evidence="1 2">
    <name type="scientific">Thioalkalivibrio sulfidiphilus (strain HL-EbGR7)</name>
    <dbReference type="NCBI Taxonomy" id="396588"/>
    <lineage>
        <taxon>Bacteria</taxon>
        <taxon>Pseudomonadati</taxon>
        <taxon>Pseudomonadota</taxon>
        <taxon>Gammaproteobacteria</taxon>
        <taxon>Chromatiales</taxon>
        <taxon>Ectothiorhodospiraceae</taxon>
        <taxon>Thioalkalivibrio</taxon>
    </lineage>
</organism>
<evidence type="ECO:0000313" key="1">
    <source>
        <dbReference type="EMBL" id="ACL72689.1"/>
    </source>
</evidence>
<evidence type="ECO:0000313" key="2">
    <source>
        <dbReference type="Proteomes" id="UP000002383"/>
    </source>
</evidence>
<dbReference type="HOGENOM" id="CLU_2001117_0_0_6"/>
<dbReference type="OrthoDB" id="1443063at2"/>
<protein>
    <submittedName>
        <fullName evidence="1">Uncharacterized protein</fullName>
    </submittedName>
</protein>
<accession>B8GRY5</accession>
<dbReference type="KEGG" id="tgr:Tgr7_1606"/>